<dbReference type="EMBL" id="DYVS01000002">
    <property type="protein sequence ID" value="HJF69152.1"/>
    <property type="molecule type" value="Genomic_DNA"/>
</dbReference>
<reference evidence="2" key="1">
    <citation type="journal article" date="2021" name="PeerJ">
        <title>Extensive microbial diversity within the chicken gut microbiome revealed by metagenomics and culture.</title>
        <authorList>
            <person name="Gilroy R."/>
            <person name="Ravi A."/>
            <person name="Getino M."/>
            <person name="Pursley I."/>
            <person name="Horton D.L."/>
            <person name="Alikhan N.F."/>
            <person name="Baker D."/>
            <person name="Gharbi K."/>
            <person name="Hall N."/>
            <person name="Watson M."/>
            <person name="Adriaenssens E.M."/>
            <person name="Foster-Nyarko E."/>
            <person name="Jarju S."/>
            <person name="Secka A."/>
            <person name="Antonio M."/>
            <person name="Oren A."/>
            <person name="Chaudhuri R.R."/>
            <person name="La Ragione R."/>
            <person name="Hildebrand F."/>
            <person name="Pallen M.J."/>
        </authorList>
    </citation>
    <scope>NUCLEOTIDE SEQUENCE</scope>
    <source>
        <strain evidence="2">6966</strain>
    </source>
</reference>
<dbReference type="Proteomes" id="UP000742098">
    <property type="component" value="Unassembled WGS sequence"/>
</dbReference>
<dbReference type="Gene3D" id="3.30.700.10">
    <property type="entry name" value="Glycoprotein, Type 4 Pilin"/>
    <property type="match status" value="1"/>
</dbReference>
<dbReference type="SUPFAM" id="SSF54523">
    <property type="entry name" value="Pili subunits"/>
    <property type="match status" value="1"/>
</dbReference>
<gene>
    <name evidence="2" type="ORF">K8V05_00175</name>
</gene>
<keyword evidence="1" id="KW-1133">Transmembrane helix</keyword>
<keyword evidence="1" id="KW-0472">Membrane</keyword>
<dbReference type="GO" id="GO:0043683">
    <property type="term" value="P:type IV pilus assembly"/>
    <property type="evidence" value="ECO:0007669"/>
    <property type="project" value="InterPro"/>
</dbReference>
<sequence length="144" mass="16346">MQKLLKRKRRDLKSKSFAAFSLPELLVVLVIIGILVLIALPNLMPLISKAKSTEAQQQLVFLHTLQKSHFYTNSRYSTSLSDLDFEQAKLVTDGGNANYKIEIIEANEKGFRARATAVVDFDGDGEYNVWEINQDKELKEITKD</sequence>
<dbReference type="NCBIfam" id="TIGR02532">
    <property type="entry name" value="IV_pilin_GFxxxE"/>
    <property type="match status" value="1"/>
</dbReference>
<dbReference type="InterPro" id="IPR031982">
    <property type="entry name" value="PilE-like"/>
</dbReference>
<dbReference type="InterPro" id="IPR045584">
    <property type="entry name" value="Pilin-like"/>
</dbReference>
<evidence type="ECO:0000256" key="1">
    <source>
        <dbReference type="SAM" id="Phobius"/>
    </source>
</evidence>
<evidence type="ECO:0000313" key="2">
    <source>
        <dbReference type="EMBL" id="HJF69152.1"/>
    </source>
</evidence>
<dbReference type="Pfam" id="PF07963">
    <property type="entry name" value="N_methyl"/>
    <property type="match status" value="1"/>
</dbReference>
<name>A0A921H2N4_9BACT</name>
<comment type="caution">
    <text evidence="2">The sequence shown here is derived from an EMBL/GenBank/DDBJ whole genome shotgun (WGS) entry which is preliminary data.</text>
</comment>
<protein>
    <submittedName>
        <fullName evidence="2">Type II secretion system GspH family protein</fullName>
    </submittedName>
</protein>
<dbReference type="AlphaFoldDB" id="A0A921H2N4"/>
<evidence type="ECO:0000313" key="3">
    <source>
        <dbReference type="Proteomes" id="UP000742098"/>
    </source>
</evidence>
<accession>A0A921H2N4</accession>
<organism evidence="2 3">
    <name type="scientific">Butyricimonas virosa</name>
    <dbReference type="NCBI Taxonomy" id="544645"/>
    <lineage>
        <taxon>Bacteria</taxon>
        <taxon>Pseudomonadati</taxon>
        <taxon>Bacteroidota</taxon>
        <taxon>Bacteroidia</taxon>
        <taxon>Bacteroidales</taxon>
        <taxon>Odoribacteraceae</taxon>
        <taxon>Butyricimonas</taxon>
    </lineage>
</organism>
<dbReference type="Pfam" id="PF16732">
    <property type="entry name" value="ComP_DUS"/>
    <property type="match status" value="1"/>
</dbReference>
<dbReference type="InterPro" id="IPR012902">
    <property type="entry name" value="N_methyl_site"/>
</dbReference>
<feature type="transmembrane region" description="Helical" evidence="1">
    <location>
        <begin position="20"/>
        <end position="40"/>
    </location>
</feature>
<reference evidence="2" key="2">
    <citation type="submission" date="2021-09" db="EMBL/GenBank/DDBJ databases">
        <authorList>
            <person name="Gilroy R."/>
        </authorList>
    </citation>
    <scope>NUCLEOTIDE SEQUENCE</scope>
    <source>
        <strain evidence="2">6966</strain>
    </source>
</reference>
<keyword evidence="1" id="KW-0812">Transmembrane</keyword>
<proteinExistence type="predicted"/>